<protein>
    <recommendedName>
        <fullName evidence="8">N-(5'-phosphoribosyl)anthranilate isomerase</fullName>
        <shortName evidence="8">PRAI</shortName>
        <ecNumber evidence="8">5.3.1.24</ecNumber>
    </recommendedName>
</protein>
<evidence type="ECO:0000256" key="8">
    <source>
        <dbReference type="HAMAP-Rule" id="MF_00135"/>
    </source>
</evidence>
<name>A0A9E7PL86_9EURY</name>
<keyword evidence="11" id="KW-1185">Reference proteome</keyword>
<keyword evidence="7 8" id="KW-0413">Isomerase</keyword>
<dbReference type="EC" id="5.3.1.24" evidence="8"/>
<comment type="catalytic activity">
    <reaction evidence="1 8">
        <text>N-(5-phospho-beta-D-ribosyl)anthranilate = 1-(2-carboxyphenylamino)-1-deoxy-D-ribulose 5-phosphate</text>
        <dbReference type="Rhea" id="RHEA:21540"/>
        <dbReference type="ChEBI" id="CHEBI:18277"/>
        <dbReference type="ChEBI" id="CHEBI:58613"/>
        <dbReference type="EC" id="5.3.1.24"/>
    </reaction>
</comment>
<evidence type="ECO:0000259" key="9">
    <source>
        <dbReference type="Pfam" id="PF00697"/>
    </source>
</evidence>
<dbReference type="InterPro" id="IPR013785">
    <property type="entry name" value="Aldolase_TIM"/>
</dbReference>
<evidence type="ECO:0000313" key="10">
    <source>
        <dbReference type="EMBL" id="UUX92178.1"/>
    </source>
</evidence>
<proteinExistence type="inferred from homology"/>
<evidence type="ECO:0000256" key="3">
    <source>
        <dbReference type="ARBA" id="ARBA00007571"/>
    </source>
</evidence>
<feature type="domain" description="N-(5'phosphoribosyl) anthranilate isomerase (PRAI)" evidence="9">
    <location>
        <begin position="3"/>
        <end position="189"/>
    </location>
</feature>
<organism evidence="10 11">
    <name type="scientific">Methanoplanus endosymbiosus</name>
    <dbReference type="NCBI Taxonomy" id="33865"/>
    <lineage>
        <taxon>Archaea</taxon>
        <taxon>Methanobacteriati</taxon>
        <taxon>Methanobacteriota</taxon>
        <taxon>Stenosarchaea group</taxon>
        <taxon>Methanomicrobia</taxon>
        <taxon>Methanomicrobiales</taxon>
        <taxon>Methanomicrobiaceae</taxon>
        <taxon>Methanoplanus</taxon>
    </lineage>
</organism>
<dbReference type="EMBL" id="CP096115">
    <property type="protein sequence ID" value="UUX92178.1"/>
    <property type="molecule type" value="Genomic_DNA"/>
</dbReference>
<dbReference type="CDD" id="cd00405">
    <property type="entry name" value="PRAI"/>
    <property type="match status" value="1"/>
</dbReference>
<comment type="pathway">
    <text evidence="2 8">Amino-acid biosynthesis; L-tryptophan biosynthesis; L-tryptophan from chorismate: step 3/5.</text>
</comment>
<evidence type="ECO:0000256" key="4">
    <source>
        <dbReference type="ARBA" id="ARBA00022605"/>
    </source>
</evidence>
<dbReference type="InterPro" id="IPR044643">
    <property type="entry name" value="TrpF_fam"/>
</dbReference>
<dbReference type="Proteomes" id="UP001060368">
    <property type="component" value="Chromosome"/>
</dbReference>
<dbReference type="RefSeq" id="WP_257742329.1">
    <property type="nucleotide sequence ID" value="NZ_CP096115.1"/>
</dbReference>
<keyword evidence="5 8" id="KW-0822">Tryptophan biosynthesis</keyword>
<dbReference type="Pfam" id="PF00697">
    <property type="entry name" value="PRAI"/>
    <property type="match status" value="1"/>
</dbReference>
<accession>A0A9E7PL86</accession>
<dbReference type="PANTHER" id="PTHR42894:SF1">
    <property type="entry name" value="N-(5'-PHOSPHORIBOSYL)ANTHRANILATE ISOMERASE"/>
    <property type="match status" value="1"/>
</dbReference>
<dbReference type="GO" id="GO:0004640">
    <property type="term" value="F:phosphoribosylanthranilate isomerase activity"/>
    <property type="evidence" value="ECO:0007669"/>
    <property type="project" value="UniProtKB-UniRule"/>
</dbReference>
<dbReference type="GeneID" id="74308553"/>
<dbReference type="AlphaFoldDB" id="A0A9E7PL86"/>
<evidence type="ECO:0000256" key="7">
    <source>
        <dbReference type="ARBA" id="ARBA00023235"/>
    </source>
</evidence>
<keyword evidence="4 8" id="KW-0028">Amino-acid biosynthesis</keyword>
<comment type="similarity">
    <text evidence="3 8">Belongs to the TrpF family.</text>
</comment>
<reference evidence="10" key="1">
    <citation type="submission" date="2022-04" db="EMBL/GenBank/DDBJ databases">
        <title>Complete genome of Methanoplanus endosymbiosus DSM 3599.</title>
        <authorList>
            <person name="Chen S.-C."/>
            <person name="You Y.-T."/>
            <person name="Zhou Y.-Z."/>
            <person name="Lai M.-C."/>
        </authorList>
    </citation>
    <scope>NUCLEOTIDE SEQUENCE</scope>
    <source>
        <strain evidence="10">DSM 3599</strain>
    </source>
</reference>
<keyword evidence="6 8" id="KW-0057">Aromatic amino acid biosynthesis</keyword>
<gene>
    <name evidence="8" type="primary">trpF</name>
    <name evidence="10" type="ORF">L6E24_12585</name>
</gene>
<dbReference type="Gene3D" id="3.20.20.70">
    <property type="entry name" value="Aldolase class I"/>
    <property type="match status" value="1"/>
</dbReference>
<dbReference type="InterPro" id="IPR011060">
    <property type="entry name" value="RibuloseP-bd_barrel"/>
</dbReference>
<dbReference type="GO" id="GO:0000162">
    <property type="term" value="P:L-tryptophan biosynthetic process"/>
    <property type="evidence" value="ECO:0007669"/>
    <property type="project" value="UniProtKB-UniRule"/>
</dbReference>
<dbReference type="KEGG" id="mend:L6E24_12585"/>
<sequence length="202" mass="22024">MRVKICGITNKNDAVFAETSGADAVGVVISEESKRNVTPDKAKEIFSALGPFVSTVIVTHTESEEEMREIAEVNPSAIQVSADVRIPDSYRGKIIRVVSDNVHNPEDLPKNCNALIIDSSRGEGKEFNRNFAEEVIRHSKVPVILAGGLNPENVSDAIRKLSPYAVDVCSGVEESPGIKDRFLILDFLKAAGKLPVLKRKKL</sequence>
<evidence type="ECO:0000256" key="2">
    <source>
        <dbReference type="ARBA" id="ARBA00004664"/>
    </source>
</evidence>
<dbReference type="InterPro" id="IPR001240">
    <property type="entry name" value="PRAI_dom"/>
</dbReference>
<evidence type="ECO:0000256" key="5">
    <source>
        <dbReference type="ARBA" id="ARBA00022822"/>
    </source>
</evidence>
<dbReference type="HAMAP" id="MF_00135">
    <property type="entry name" value="PRAI"/>
    <property type="match status" value="1"/>
</dbReference>
<evidence type="ECO:0000256" key="6">
    <source>
        <dbReference type="ARBA" id="ARBA00023141"/>
    </source>
</evidence>
<dbReference type="PANTHER" id="PTHR42894">
    <property type="entry name" value="N-(5'-PHOSPHORIBOSYL)ANTHRANILATE ISOMERASE"/>
    <property type="match status" value="1"/>
</dbReference>
<dbReference type="SUPFAM" id="SSF51366">
    <property type="entry name" value="Ribulose-phoshate binding barrel"/>
    <property type="match status" value="1"/>
</dbReference>
<evidence type="ECO:0000256" key="1">
    <source>
        <dbReference type="ARBA" id="ARBA00001164"/>
    </source>
</evidence>
<evidence type="ECO:0000313" key="11">
    <source>
        <dbReference type="Proteomes" id="UP001060368"/>
    </source>
</evidence>